<evidence type="ECO:0000313" key="2">
    <source>
        <dbReference type="Proteomes" id="UP001148662"/>
    </source>
</evidence>
<reference evidence="1" key="1">
    <citation type="submission" date="2022-07" db="EMBL/GenBank/DDBJ databases">
        <title>Genome Sequence of Phlebia brevispora.</title>
        <authorList>
            <person name="Buettner E."/>
        </authorList>
    </citation>
    <scope>NUCLEOTIDE SEQUENCE</scope>
    <source>
        <strain evidence="1">MPL23</strain>
    </source>
</reference>
<gene>
    <name evidence="1" type="ORF">NM688_g2807</name>
</gene>
<dbReference type="EMBL" id="JANHOG010000374">
    <property type="protein sequence ID" value="KAJ3555011.1"/>
    <property type="molecule type" value="Genomic_DNA"/>
</dbReference>
<protein>
    <submittedName>
        <fullName evidence="1">Uncharacterized protein</fullName>
    </submittedName>
</protein>
<keyword evidence="2" id="KW-1185">Reference proteome</keyword>
<comment type="caution">
    <text evidence="1">The sequence shown here is derived from an EMBL/GenBank/DDBJ whole genome shotgun (WGS) entry which is preliminary data.</text>
</comment>
<accession>A0ACC1T7N7</accession>
<sequence>MDYSNAIGTSTSTDELATFLEGYRLTPAAYCVLVYDWIITLDDEVRQYLTYHLRQLHLYLGRIHVERQVELGSVIILVESLLAMSSGSAIFFFASLFCIFERLLRSCALSYTWFIWSTLFSHLVVTSIFIRRIHAMYDRNAKVLLAMIIAEVMLLLAQTVLSGLISSNARLLPASSVSGCVPGHWVIRPWIYWIPAGVLEIFLFSLVLVKSLRCMIGIETHNPALLILLFRDSIFYFGGMSIILVANVLMWTIGTDALFVALSEYASVYLAGSCIHPLTGRCPFFIPWSDVGCCNDHHPHEKHIMASNYTVPPPSYSGPTNKLSSVPPEEEASQPLLSPRAGSSSAIYDQPQVGDVPDDFKYGTTVSECALEIRNAFVRKVYTILFLQILGTCIVGGLISRSENAVMWVATHQWSFYVPLFGTLINLGLLYWKRHSHPTNFILLSTFTLMEAFTLALLITLGVFLGLTLFTFQSKYDFSGMGPWLFGGLIALLMTGLVGIFIPFSRTTDLVFAIGGCLLFSGYVVYDTYLINNRVSPDEYIMAAISLYLDFINLFISILRILNNTQDR</sequence>
<dbReference type="Proteomes" id="UP001148662">
    <property type="component" value="Unassembled WGS sequence"/>
</dbReference>
<evidence type="ECO:0000313" key="1">
    <source>
        <dbReference type="EMBL" id="KAJ3555011.1"/>
    </source>
</evidence>
<proteinExistence type="predicted"/>
<organism evidence="1 2">
    <name type="scientific">Phlebia brevispora</name>
    <dbReference type="NCBI Taxonomy" id="194682"/>
    <lineage>
        <taxon>Eukaryota</taxon>
        <taxon>Fungi</taxon>
        <taxon>Dikarya</taxon>
        <taxon>Basidiomycota</taxon>
        <taxon>Agaricomycotina</taxon>
        <taxon>Agaricomycetes</taxon>
        <taxon>Polyporales</taxon>
        <taxon>Meruliaceae</taxon>
        <taxon>Phlebia</taxon>
    </lineage>
</organism>
<name>A0ACC1T7N7_9APHY</name>